<feature type="chain" id="PRO_5046597881" evidence="2">
    <location>
        <begin position="20"/>
        <end position="740"/>
    </location>
</feature>
<dbReference type="SUPFAM" id="SSF69318">
    <property type="entry name" value="Integrin alpha N-terminal domain"/>
    <property type="match status" value="2"/>
</dbReference>
<protein>
    <submittedName>
        <fullName evidence="4">T9SS type A sorting domain-containing protein</fullName>
    </submittedName>
</protein>
<evidence type="ECO:0000256" key="2">
    <source>
        <dbReference type="SAM" id="SignalP"/>
    </source>
</evidence>
<comment type="caution">
    <text evidence="4">The sequence shown here is derived from an EMBL/GenBank/DDBJ whole genome shotgun (WGS) entry which is preliminary data.</text>
</comment>
<evidence type="ECO:0000259" key="3">
    <source>
        <dbReference type="Pfam" id="PF18962"/>
    </source>
</evidence>
<keyword evidence="5" id="KW-1185">Reference proteome</keyword>
<evidence type="ECO:0000313" key="5">
    <source>
        <dbReference type="Proteomes" id="UP001597544"/>
    </source>
</evidence>
<accession>A0ABW5IM19</accession>
<dbReference type="RefSeq" id="WP_377503508.1">
    <property type="nucleotide sequence ID" value="NZ_JBHULU010000004.1"/>
</dbReference>
<dbReference type="PANTHER" id="PTHR44103:SF1">
    <property type="entry name" value="PROPROTEIN CONVERTASE P"/>
    <property type="match status" value="1"/>
</dbReference>
<dbReference type="Pfam" id="PF13517">
    <property type="entry name" value="FG-GAP_3"/>
    <property type="match status" value="2"/>
</dbReference>
<dbReference type="NCBIfam" id="TIGR04183">
    <property type="entry name" value="Por_Secre_tail"/>
    <property type="match status" value="1"/>
</dbReference>
<organism evidence="4 5">
    <name type="scientific">Pontibacter locisalis</name>
    <dbReference type="NCBI Taxonomy" id="1719035"/>
    <lineage>
        <taxon>Bacteria</taxon>
        <taxon>Pseudomonadati</taxon>
        <taxon>Bacteroidota</taxon>
        <taxon>Cytophagia</taxon>
        <taxon>Cytophagales</taxon>
        <taxon>Hymenobacteraceae</taxon>
        <taxon>Pontibacter</taxon>
    </lineage>
</organism>
<feature type="signal peptide" evidence="2">
    <location>
        <begin position="1"/>
        <end position="19"/>
    </location>
</feature>
<sequence>MRLLLTLLLLLLPLVQALAQEADKLAFRFRNDVPVSTATGKLASPWSGGLNTPQFSTIDLNKDGQQDLFIFDRQLKKVFAWLAVQQNGQLKYTYAPDYEVFFPADLEHWVLLRDYNCDGLKDIFTSTPLGIRVFKQEPATGGKLKFTLAEEVLLYNSNNVNIQMNGADIPAITDTDGDGDLDILVSEFSRGNTMEFYRNTQAEQGLACGSLKFVQQTNWWGRITECEGCNNYLFSAHCRVAAPQHTGHDGSSLLLIDVDADGDKDLISGAVQCESLVLMENKGNSGDALMTGFTPAFPAARPATFRVYPAAYYEDVTFDGVPDLLVAPQATQDLHDINFQNSTWLYRNTGAVDKPNFNFVQNDFLQGQMIDLSEGAYPAFGDLDADGDLDLLVGNAVSFSGNLYSASISFYRNTGTVTAPAYELVTDDYLGLKNRQLFSIKPAFADINGNGLTDMVLTYKEKSAGTNRVSYIPNKSAKGQAAKYDFANVQIVQNLPDGASPAFADVDNDSDLDMLVGMPDGSMSFYRNSGSISTPNYVLENSSLGGLGFNPAGRMLHPTVADVNGDGRPDLLTVDNSGIMRIYLNFTQQLNGVFTAETQLIENDLTQELQASRFGKGASIAVAPLGGEDKLFTAIGSLGGGVYLLEQTSGNMAVPSDPEAGLRLEVYPNPVAKTERGTVSVLAQEPVQLNVYDVIGRQVAKIGTYSRSHSVSLRNLESGVYIIRATTQTGAKASAKLVVY</sequence>
<dbReference type="InterPro" id="IPR028994">
    <property type="entry name" value="Integrin_alpha_N"/>
</dbReference>
<dbReference type="InterPro" id="IPR026444">
    <property type="entry name" value="Secre_tail"/>
</dbReference>
<dbReference type="PANTHER" id="PTHR44103">
    <property type="entry name" value="PROPROTEIN CONVERTASE P"/>
    <property type="match status" value="1"/>
</dbReference>
<proteinExistence type="predicted"/>
<gene>
    <name evidence="4" type="ORF">ACFSRY_04175</name>
</gene>
<keyword evidence="1 2" id="KW-0732">Signal</keyword>
<evidence type="ECO:0000313" key="4">
    <source>
        <dbReference type="EMBL" id="MFD2513050.1"/>
    </source>
</evidence>
<feature type="domain" description="Secretion system C-terminal sorting" evidence="3">
    <location>
        <begin position="666"/>
        <end position="739"/>
    </location>
</feature>
<dbReference type="InterPro" id="IPR013517">
    <property type="entry name" value="FG-GAP"/>
</dbReference>
<dbReference type="Gene3D" id="2.130.10.130">
    <property type="entry name" value="Integrin alpha, N-terminal"/>
    <property type="match status" value="2"/>
</dbReference>
<dbReference type="Proteomes" id="UP001597544">
    <property type="component" value="Unassembled WGS sequence"/>
</dbReference>
<evidence type="ECO:0000256" key="1">
    <source>
        <dbReference type="ARBA" id="ARBA00022729"/>
    </source>
</evidence>
<name>A0ABW5IM19_9BACT</name>
<dbReference type="EMBL" id="JBHULU010000004">
    <property type="protein sequence ID" value="MFD2513050.1"/>
    <property type="molecule type" value="Genomic_DNA"/>
</dbReference>
<dbReference type="Pfam" id="PF18962">
    <property type="entry name" value="Por_Secre_tail"/>
    <property type="match status" value="1"/>
</dbReference>
<reference evidence="5" key="1">
    <citation type="journal article" date="2019" name="Int. J. Syst. Evol. Microbiol.">
        <title>The Global Catalogue of Microorganisms (GCM) 10K type strain sequencing project: providing services to taxonomists for standard genome sequencing and annotation.</title>
        <authorList>
            <consortium name="The Broad Institute Genomics Platform"/>
            <consortium name="The Broad Institute Genome Sequencing Center for Infectious Disease"/>
            <person name="Wu L."/>
            <person name="Ma J."/>
        </authorList>
    </citation>
    <scope>NUCLEOTIDE SEQUENCE [LARGE SCALE GENOMIC DNA]</scope>
    <source>
        <strain evidence="5">KCTC 42498</strain>
    </source>
</reference>